<dbReference type="EMBL" id="ML213503">
    <property type="protein sequence ID" value="TFK57267.1"/>
    <property type="molecule type" value="Genomic_DNA"/>
</dbReference>
<protein>
    <submittedName>
        <fullName evidence="1">Uncharacterized protein</fullName>
    </submittedName>
</protein>
<evidence type="ECO:0000313" key="2">
    <source>
        <dbReference type="Proteomes" id="UP000305948"/>
    </source>
</evidence>
<proteinExistence type="predicted"/>
<sequence length="199" mass="21952">MLKRKAEDDLQSSSRPVKLYKCHCSKCNGKLQPQHVKNKQKQEEIHSKSLSALEGFGCDLEDRLAGLLSISLSGEYMLNAMAIDMPGIEAQSHPFYTKDSRTYTCSLHDQTPVIRSTPAISSLCYLDFFLAFLTFYNLGLNLFTLSRACSTLRLSIADMGRDALPALIQTAPNANVVVLVVGCRPVPTTRDYLGLSGTD</sequence>
<name>A0A5C3NK37_9AGAM</name>
<accession>A0A5C3NK37</accession>
<gene>
    <name evidence="1" type="ORF">OE88DRAFT_1640973</name>
</gene>
<keyword evidence="2" id="KW-1185">Reference proteome</keyword>
<evidence type="ECO:0000313" key="1">
    <source>
        <dbReference type="EMBL" id="TFK57267.1"/>
    </source>
</evidence>
<dbReference type="AlphaFoldDB" id="A0A5C3NK37"/>
<reference evidence="1 2" key="1">
    <citation type="journal article" date="2019" name="Nat. Ecol. Evol.">
        <title>Megaphylogeny resolves global patterns of mushroom evolution.</title>
        <authorList>
            <person name="Varga T."/>
            <person name="Krizsan K."/>
            <person name="Foldi C."/>
            <person name="Dima B."/>
            <person name="Sanchez-Garcia M."/>
            <person name="Sanchez-Ramirez S."/>
            <person name="Szollosi G.J."/>
            <person name="Szarkandi J.G."/>
            <person name="Papp V."/>
            <person name="Albert L."/>
            <person name="Andreopoulos W."/>
            <person name="Angelini C."/>
            <person name="Antonin V."/>
            <person name="Barry K.W."/>
            <person name="Bougher N.L."/>
            <person name="Buchanan P."/>
            <person name="Buyck B."/>
            <person name="Bense V."/>
            <person name="Catcheside P."/>
            <person name="Chovatia M."/>
            <person name="Cooper J."/>
            <person name="Damon W."/>
            <person name="Desjardin D."/>
            <person name="Finy P."/>
            <person name="Geml J."/>
            <person name="Haridas S."/>
            <person name="Hughes K."/>
            <person name="Justo A."/>
            <person name="Karasinski D."/>
            <person name="Kautmanova I."/>
            <person name="Kiss B."/>
            <person name="Kocsube S."/>
            <person name="Kotiranta H."/>
            <person name="LaButti K.M."/>
            <person name="Lechner B.E."/>
            <person name="Liimatainen K."/>
            <person name="Lipzen A."/>
            <person name="Lukacs Z."/>
            <person name="Mihaltcheva S."/>
            <person name="Morgado L.N."/>
            <person name="Niskanen T."/>
            <person name="Noordeloos M.E."/>
            <person name="Ohm R.A."/>
            <person name="Ortiz-Santana B."/>
            <person name="Ovrebo C."/>
            <person name="Racz N."/>
            <person name="Riley R."/>
            <person name="Savchenko A."/>
            <person name="Shiryaev A."/>
            <person name="Soop K."/>
            <person name="Spirin V."/>
            <person name="Szebenyi C."/>
            <person name="Tomsovsky M."/>
            <person name="Tulloss R.E."/>
            <person name="Uehling J."/>
            <person name="Grigoriev I.V."/>
            <person name="Vagvolgyi C."/>
            <person name="Papp T."/>
            <person name="Martin F.M."/>
            <person name="Miettinen O."/>
            <person name="Hibbett D.S."/>
            <person name="Nagy L.G."/>
        </authorList>
    </citation>
    <scope>NUCLEOTIDE SEQUENCE [LARGE SCALE GENOMIC DNA]</scope>
    <source>
        <strain evidence="1 2">OMC1185</strain>
    </source>
</reference>
<organism evidence="1 2">
    <name type="scientific">Heliocybe sulcata</name>
    <dbReference type="NCBI Taxonomy" id="5364"/>
    <lineage>
        <taxon>Eukaryota</taxon>
        <taxon>Fungi</taxon>
        <taxon>Dikarya</taxon>
        <taxon>Basidiomycota</taxon>
        <taxon>Agaricomycotina</taxon>
        <taxon>Agaricomycetes</taxon>
        <taxon>Gloeophyllales</taxon>
        <taxon>Gloeophyllaceae</taxon>
        <taxon>Heliocybe</taxon>
    </lineage>
</organism>
<dbReference type="Proteomes" id="UP000305948">
    <property type="component" value="Unassembled WGS sequence"/>
</dbReference>